<evidence type="ECO:0000256" key="1">
    <source>
        <dbReference type="SAM" id="MobiDB-lite"/>
    </source>
</evidence>
<gene>
    <name evidence="2" type="ORF">A9Z40_12610</name>
</gene>
<feature type="region of interest" description="Disordered" evidence="1">
    <location>
        <begin position="84"/>
        <end position="199"/>
    </location>
</feature>
<proteinExistence type="predicted"/>
<reference evidence="3" key="1">
    <citation type="submission" date="2016-06" db="EMBL/GenBank/DDBJ databases">
        <title>Genome sequencing of cellulolytic organisms.</title>
        <authorList>
            <person name="Bohra V."/>
            <person name="Dafale N.A."/>
            <person name="Purohit H.J."/>
        </authorList>
    </citation>
    <scope>NUCLEOTIDE SEQUENCE [LARGE SCALE GENOMIC DNA]</scope>
    <source>
        <strain evidence="3">ND21</strain>
    </source>
</reference>
<keyword evidence="3" id="KW-1185">Reference proteome</keyword>
<evidence type="ECO:0000313" key="3">
    <source>
        <dbReference type="Proteomes" id="UP000093918"/>
    </source>
</evidence>
<dbReference type="EMBL" id="LZEM01000005">
    <property type="protein sequence ID" value="OAZ44229.1"/>
    <property type="molecule type" value="Genomic_DNA"/>
</dbReference>
<organism evidence="2 3">
    <name type="scientific">Microbacterium arborescens</name>
    <dbReference type="NCBI Taxonomy" id="33883"/>
    <lineage>
        <taxon>Bacteria</taxon>
        <taxon>Bacillati</taxon>
        <taxon>Actinomycetota</taxon>
        <taxon>Actinomycetes</taxon>
        <taxon>Micrococcales</taxon>
        <taxon>Microbacteriaceae</taxon>
        <taxon>Microbacterium</taxon>
    </lineage>
</organism>
<feature type="region of interest" description="Disordered" evidence="1">
    <location>
        <begin position="1"/>
        <end position="29"/>
    </location>
</feature>
<protein>
    <submittedName>
        <fullName evidence="2">Uncharacterized protein</fullName>
    </submittedName>
</protein>
<feature type="region of interest" description="Disordered" evidence="1">
    <location>
        <begin position="43"/>
        <end position="70"/>
    </location>
</feature>
<sequence>MRDAAVPEVEEGLEQRRRHGVVVDPDTRDRGVRARMAADLHRRQVELGQERDAGVVPARVDDDHPVDPLRRLPGAVRREFLLERGDDEGLQPGVGLGEPGLDAGHQLGEERLGAEGPGGAVDHEADDVDARASQRQGGGVGAVAQLGGDGEHAVTQLGADPGSVVERERHRRLRHADPVGDVGDGRPFPRCRHPLLLEN</sequence>
<accession>A0ABX2WLV4</accession>
<evidence type="ECO:0000313" key="2">
    <source>
        <dbReference type="EMBL" id="OAZ44229.1"/>
    </source>
</evidence>
<comment type="caution">
    <text evidence="2">The sequence shown here is derived from an EMBL/GenBank/DDBJ whole genome shotgun (WGS) entry which is preliminary data.</text>
</comment>
<dbReference type="Proteomes" id="UP000093918">
    <property type="component" value="Unassembled WGS sequence"/>
</dbReference>
<name>A0ABX2WLV4_9MICO</name>